<evidence type="ECO:0000313" key="1">
    <source>
        <dbReference type="EMBL" id="QNN68718.1"/>
    </source>
</evidence>
<gene>
    <name evidence="1" type="ORF">H9L16_08105</name>
</gene>
<dbReference type="EMBL" id="CP060719">
    <property type="protein sequence ID" value="QNN68718.1"/>
    <property type="molecule type" value="Genomic_DNA"/>
</dbReference>
<dbReference type="AlphaFoldDB" id="A0A7G9SLJ3"/>
<dbReference type="GO" id="GO:0032259">
    <property type="term" value="P:methylation"/>
    <property type="evidence" value="ECO:0007669"/>
    <property type="project" value="UniProtKB-KW"/>
</dbReference>
<keyword evidence="1" id="KW-0489">Methyltransferase</keyword>
<proteinExistence type="predicted"/>
<keyword evidence="1" id="KW-0808">Transferase</keyword>
<dbReference type="RefSeq" id="WP_187551229.1">
    <property type="nucleotide sequence ID" value="NZ_CP060719.1"/>
</dbReference>
<protein>
    <submittedName>
        <fullName evidence="1">Class I SAM-dependent methyltransferase</fullName>
    </submittedName>
</protein>
<dbReference type="InterPro" id="IPR029063">
    <property type="entry name" value="SAM-dependent_MTases_sf"/>
</dbReference>
<dbReference type="Pfam" id="PF13489">
    <property type="entry name" value="Methyltransf_23"/>
    <property type="match status" value="1"/>
</dbReference>
<dbReference type="GO" id="GO:0008168">
    <property type="term" value="F:methyltransferase activity"/>
    <property type="evidence" value="ECO:0007669"/>
    <property type="project" value="UniProtKB-KW"/>
</dbReference>
<dbReference type="CDD" id="cd02440">
    <property type="entry name" value="AdoMet_MTases"/>
    <property type="match status" value="1"/>
</dbReference>
<reference evidence="1 2" key="1">
    <citation type="submission" date="2020-08" db="EMBL/GenBank/DDBJ databases">
        <title>Genome sequence of Thermomonas carbonis KCTC 42013T.</title>
        <authorList>
            <person name="Hyun D.-W."/>
            <person name="Bae J.-W."/>
        </authorList>
    </citation>
    <scope>NUCLEOTIDE SEQUENCE [LARGE SCALE GENOMIC DNA]</scope>
    <source>
        <strain evidence="1 2">KCTC 42013</strain>
    </source>
</reference>
<dbReference type="KEGG" id="tcn:H9L16_08105"/>
<organism evidence="1 2">
    <name type="scientific">Thermomonas carbonis</name>
    <dbReference type="NCBI Taxonomy" id="1463158"/>
    <lineage>
        <taxon>Bacteria</taxon>
        <taxon>Pseudomonadati</taxon>
        <taxon>Pseudomonadota</taxon>
        <taxon>Gammaproteobacteria</taxon>
        <taxon>Lysobacterales</taxon>
        <taxon>Lysobacteraceae</taxon>
        <taxon>Thermomonas</taxon>
    </lineage>
</organism>
<dbReference type="Proteomes" id="UP000515804">
    <property type="component" value="Chromosome"/>
</dbReference>
<dbReference type="SUPFAM" id="SSF53335">
    <property type="entry name" value="S-adenosyl-L-methionine-dependent methyltransferases"/>
    <property type="match status" value="1"/>
</dbReference>
<dbReference type="Gene3D" id="3.40.50.150">
    <property type="entry name" value="Vaccinia Virus protein VP39"/>
    <property type="match status" value="1"/>
</dbReference>
<name>A0A7G9SLJ3_9GAMM</name>
<accession>A0A7G9SLJ3</accession>
<keyword evidence="2" id="KW-1185">Reference proteome</keyword>
<sequence length="201" mass="22794">MEPIQSPLPVVDCGDRVRRGGILAKLHDLFPDNVQLDGFDIAPAAIDLANRRASPRLNFHLEDLTKSGQSFDLLLCVDVFEHVEDPFAFLRSLKKLAPVVVFNIPLEMHVAGILINHQRWTRRHYGHLHFYTAAVAFETLSDCGYTVTEFQYISRLTDIPRTTSEYLFWLPRRLLSLLNKELSARILGGTSLLVIARTNSP</sequence>
<evidence type="ECO:0000313" key="2">
    <source>
        <dbReference type="Proteomes" id="UP000515804"/>
    </source>
</evidence>